<dbReference type="InterPro" id="IPR008337">
    <property type="entry name" value="Capsule_biosynth_CapB"/>
</dbReference>
<feature type="domain" description="Mur ligase central" evidence="1">
    <location>
        <begin position="35"/>
        <end position="194"/>
    </location>
</feature>
<dbReference type="EMBL" id="NJBN01000002">
    <property type="protein sequence ID" value="TKJ41896.1"/>
    <property type="molecule type" value="Genomic_DNA"/>
</dbReference>
<dbReference type="GO" id="GO:0016881">
    <property type="term" value="F:acid-amino acid ligase activity"/>
    <property type="evidence" value="ECO:0007669"/>
    <property type="project" value="InterPro"/>
</dbReference>
<gene>
    <name evidence="2" type="primary">pgsB</name>
    <name evidence="2" type="ORF">CEE37_04825</name>
</gene>
<dbReference type="InterPro" id="IPR050061">
    <property type="entry name" value="MurCDEF_pg_biosynth"/>
</dbReference>
<protein>
    <submittedName>
        <fullName evidence="2">Poly-gamma-glutamate synthase PgsB</fullName>
    </submittedName>
</protein>
<organism evidence="2 3">
    <name type="scientific">candidate division LCP-89 bacterium B3_LCP</name>
    <dbReference type="NCBI Taxonomy" id="2012998"/>
    <lineage>
        <taxon>Bacteria</taxon>
        <taxon>Pseudomonadati</taxon>
        <taxon>Bacteria division LCP-89</taxon>
    </lineage>
</organism>
<dbReference type="InterPro" id="IPR036565">
    <property type="entry name" value="Mur-like_cat_sf"/>
</dbReference>
<evidence type="ECO:0000313" key="3">
    <source>
        <dbReference type="Proteomes" id="UP000319619"/>
    </source>
</evidence>
<dbReference type="GO" id="GO:0045227">
    <property type="term" value="P:capsule polysaccharide biosynthetic process"/>
    <property type="evidence" value="ECO:0007669"/>
    <property type="project" value="InterPro"/>
</dbReference>
<proteinExistence type="predicted"/>
<dbReference type="Gene3D" id="3.40.1190.10">
    <property type="entry name" value="Mur-like, catalytic domain"/>
    <property type="match status" value="1"/>
</dbReference>
<dbReference type="Pfam" id="PF08245">
    <property type="entry name" value="Mur_ligase_M"/>
    <property type="match status" value="1"/>
</dbReference>
<reference evidence="2 3" key="1">
    <citation type="submission" date="2017-06" db="EMBL/GenBank/DDBJ databases">
        <title>Novel microbial phyla capable of carbon fixation and sulfur reduction in deep-sea sediments.</title>
        <authorList>
            <person name="Huang J."/>
            <person name="Baker B."/>
            <person name="Wang Y."/>
        </authorList>
    </citation>
    <scope>NUCLEOTIDE SEQUENCE [LARGE SCALE GENOMIC DNA]</scope>
    <source>
        <strain evidence="2">B3_LCP</strain>
    </source>
</reference>
<dbReference type="InterPro" id="IPR013221">
    <property type="entry name" value="Mur_ligase_cen"/>
</dbReference>
<dbReference type="GO" id="GO:0005524">
    <property type="term" value="F:ATP binding"/>
    <property type="evidence" value="ECO:0007669"/>
    <property type="project" value="InterPro"/>
</dbReference>
<dbReference type="Proteomes" id="UP000319619">
    <property type="component" value="Unassembled WGS sequence"/>
</dbReference>
<dbReference type="PRINTS" id="PR01758">
    <property type="entry name" value="CAPSULEPROTB"/>
</dbReference>
<comment type="caution">
    <text evidence="2">The sequence shown here is derived from an EMBL/GenBank/DDBJ whole genome shotgun (WGS) entry which is preliminary data.</text>
</comment>
<sequence length="394" mass="44807">MHVILLLTIIIILYGAWEYRNHQRNLRAIPIRIHVNGTRGKSSVTRLIAAALRAGGIRTFAKTTGTIPRIIDDRGYEVPILRPHLTNIIEQVKVIRYMRKRKPQAVILECMAVQPEYQWICEHRMLKSTIGVLTNARPDHLREMGPTQRDVTCSLMNSLPKQGVAFTAEQQMFSLIEGFSRKHKLEIHQVHKESLPREILNNFDHLEYRENVALALAVARHLDIPEETALDGMYKVHPDAGALRLYRVQDDGKRVRFINALAANDPESTLSTWHKVRQIYPDPGTIIVLLNTRADRFDRSLQLLEMTADNIMYDYVISIGEKTTLLAQHYRHCGIERSKIIELGLTSAEAVYKKVFEITKETALVLAVGNMGAGGMAVADYFRQKSALKEKKSG</sequence>
<evidence type="ECO:0000259" key="1">
    <source>
        <dbReference type="Pfam" id="PF08245"/>
    </source>
</evidence>
<dbReference type="AlphaFoldDB" id="A0A532V3U6"/>
<name>A0A532V3U6_UNCL8</name>
<dbReference type="NCBIfam" id="TIGR04012">
    <property type="entry name" value="poly_gGlu_PgsB"/>
    <property type="match status" value="1"/>
</dbReference>
<dbReference type="PANTHER" id="PTHR43445:SF1">
    <property type="entry name" value="PGA SYNTHASE CAPB"/>
    <property type="match status" value="1"/>
</dbReference>
<dbReference type="GO" id="GO:0016020">
    <property type="term" value="C:membrane"/>
    <property type="evidence" value="ECO:0007669"/>
    <property type="project" value="InterPro"/>
</dbReference>
<dbReference type="SUPFAM" id="SSF53623">
    <property type="entry name" value="MurD-like peptide ligases, catalytic domain"/>
    <property type="match status" value="1"/>
</dbReference>
<evidence type="ECO:0000313" key="2">
    <source>
        <dbReference type="EMBL" id="TKJ41896.1"/>
    </source>
</evidence>
<dbReference type="PANTHER" id="PTHR43445">
    <property type="entry name" value="UDP-N-ACETYLMURAMATE--L-ALANINE LIGASE-RELATED"/>
    <property type="match status" value="1"/>
</dbReference>
<accession>A0A532V3U6</accession>